<keyword evidence="1" id="KW-0732">Signal</keyword>
<dbReference type="Proteomes" id="UP000800235">
    <property type="component" value="Unassembled WGS sequence"/>
</dbReference>
<keyword evidence="3" id="KW-1185">Reference proteome</keyword>
<proteinExistence type="predicted"/>
<organism evidence="2 3">
    <name type="scientific">Tothia fuscella</name>
    <dbReference type="NCBI Taxonomy" id="1048955"/>
    <lineage>
        <taxon>Eukaryota</taxon>
        <taxon>Fungi</taxon>
        <taxon>Dikarya</taxon>
        <taxon>Ascomycota</taxon>
        <taxon>Pezizomycotina</taxon>
        <taxon>Dothideomycetes</taxon>
        <taxon>Pleosporomycetidae</taxon>
        <taxon>Venturiales</taxon>
        <taxon>Cylindrosympodiaceae</taxon>
        <taxon>Tothia</taxon>
    </lineage>
</organism>
<accession>A0A9P4TWR8</accession>
<name>A0A9P4TWR8_9PEZI</name>
<evidence type="ECO:0000256" key="1">
    <source>
        <dbReference type="SAM" id="SignalP"/>
    </source>
</evidence>
<evidence type="ECO:0008006" key="4">
    <source>
        <dbReference type="Google" id="ProtNLM"/>
    </source>
</evidence>
<feature type="chain" id="PRO_5040427488" description="Secreted protein" evidence="1">
    <location>
        <begin position="28"/>
        <end position="73"/>
    </location>
</feature>
<comment type="caution">
    <text evidence="2">The sequence shown here is derived from an EMBL/GenBank/DDBJ whole genome shotgun (WGS) entry which is preliminary data.</text>
</comment>
<dbReference type="AlphaFoldDB" id="A0A9P4TWR8"/>
<evidence type="ECO:0000313" key="3">
    <source>
        <dbReference type="Proteomes" id="UP000800235"/>
    </source>
</evidence>
<evidence type="ECO:0000313" key="2">
    <source>
        <dbReference type="EMBL" id="KAF2428109.1"/>
    </source>
</evidence>
<dbReference type="EMBL" id="MU007056">
    <property type="protein sequence ID" value="KAF2428109.1"/>
    <property type="molecule type" value="Genomic_DNA"/>
</dbReference>
<feature type="signal peptide" evidence="1">
    <location>
        <begin position="1"/>
        <end position="27"/>
    </location>
</feature>
<reference evidence="2" key="1">
    <citation type="journal article" date="2020" name="Stud. Mycol.">
        <title>101 Dothideomycetes genomes: a test case for predicting lifestyles and emergence of pathogens.</title>
        <authorList>
            <person name="Haridas S."/>
            <person name="Albert R."/>
            <person name="Binder M."/>
            <person name="Bloem J."/>
            <person name="Labutti K."/>
            <person name="Salamov A."/>
            <person name="Andreopoulos B."/>
            <person name="Baker S."/>
            <person name="Barry K."/>
            <person name="Bills G."/>
            <person name="Bluhm B."/>
            <person name="Cannon C."/>
            <person name="Castanera R."/>
            <person name="Culley D."/>
            <person name="Daum C."/>
            <person name="Ezra D."/>
            <person name="Gonzalez J."/>
            <person name="Henrissat B."/>
            <person name="Kuo A."/>
            <person name="Liang C."/>
            <person name="Lipzen A."/>
            <person name="Lutzoni F."/>
            <person name="Magnuson J."/>
            <person name="Mondo S."/>
            <person name="Nolan M."/>
            <person name="Ohm R."/>
            <person name="Pangilinan J."/>
            <person name="Park H.-J."/>
            <person name="Ramirez L."/>
            <person name="Alfaro M."/>
            <person name="Sun H."/>
            <person name="Tritt A."/>
            <person name="Yoshinaga Y."/>
            <person name="Zwiers L.-H."/>
            <person name="Turgeon B."/>
            <person name="Goodwin S."/>
            <person name="Spatafora J."/>
            <person name="Crous P."/>
            <person name="Grigoriev I."/>
        </authorList>
    </citation>
    <scope>NUCLEOTIDE SEQUENCE</scope>
    <source>
        <strain evidence="2">CBS 130266</strain>
    </source>
</reference>
<protein>
    <recommendedName>
        <fullName evidence="4">Secreted protein</fullName>
    </recommendedName>
</protein>
<gene>
    <name evidence="2" type="ORF">EJ08DRAFT_651186</name>
</gene>
<sequence length="73" mass="8380">MSTRAQYTDFSRLGLLILLMLDWKSCPTGRCGSQLADLLSHSQLIKNAWALFQGCQFLFCNYARAFYTNLRPI</sequence>